<evidence type="ECO:0000256" key="8">
    <source>
        <dbReference type="SAM" id="MobiDB-lite"/>
    </source>
</evidence>
<sequence>MLSNQRGSMEDLMPCISYCFLTTNCMSTIYKAYVHDDYVMVAFIIYVYIGLFMLDRCLTAFHHLPPRESSPKKTFLKFAIWFLTSSILFGFVCEFAPLFSVVGAVALFAIVVVGCSGLFYVYFFLDDKPASEESSGKKMEFVSDQVCKALTNMMRKLLLQASALRRLSTAHSLPSLLTSSSRRCSSSSSKTTSPQPPITSLEHLDDGPSQATSKISIDRSALYNPPEHSHEHSSDSELVKHLKGIIKFRGGPISVAEYMEEVLTNPKAGFYINRDVFGTEGDFITSPEVSQMFGEMIGVWVMCLWEQMGQPSKVNLVELGPGRGTLMADLLRGTSKFKNFIESLQIHMVECSPTLQKLQHKNLKCVDEDSHNGNVDKRTISMLTGTPVSWHAALEQVPSGLPTIIIAHEFYDALPVHQFQRASRGWCEKMIDVAEDSSFRFVLSPQSTPAKLYLMERCKWAGAEEIAKLDQIEVCPKAIELTHTIAKRISSDGGGALVIDYGLDGIVSDSLQAIRKHKFVNILDNPGSADLSAYVDFASIRHSAEEASDDVIVHGPITQSQFLGSLGINFRVEALLKNCTDEQAESLRTGYWRLVGEGEAPFWEGPDDQVPIGMGTRYLVMAIVNKKQGIPVSFQ</sequence>
<comment type="catalytic activity">
    <reaction evidence="7">
        <text>L-arginyl-[protein] + 2 S-adenosyl-L-methionine = N(omega),N(omega)'-dimethyl-L-arginyl-[protein] + 2 S-adenosyl-L-homocysteine + 2 H(+)</text>
        <dbReference type="Rhea" id="RHEA:48108"/>
        <dbReference type="Rhea" id="RHEA-COMP:10532"/>
        <dbReference type="Rhea" id="RHEA-COMP:11992"/>
        <dbReference type="ChEBI" id="CHEBI:15378"/>
        <dbReference type="ChEBI" id="CHEBI:29965"/>
        <dbReference type="ChEBI" id="CHEBI:57856"/>
        <dbReference type="ChEBI" id="CHEBI:59789"/>
        <dbReference type="ChEBI" id="CHEBI:88221"/>
        <dbReference type="EC" id="2.1.1.320"/>
    </reaction>
</comment>
<name>A0ABY9DBX7_VITVI</name>
<keyword evidence="9" id="KW-1133">Transmembrane helix</keyword>
<comment type="subcellular location">
    <subcellularLocation>
        <location evidence="1">Mitochondrion</location>
    </subcellularLocation>
</comment>
<comment type="similarity">
    <text evidence="2">Belongs to the NDUFAF7 family.</text>
</comment>
<dbReference type="Proteomes" id="UP001227230">
    <property type="component" value="Chromosome 14"/>
</dbReference>
<dbReference type="Gene3D" id="3.40.50.12710">
    <property type="match status" value="1"/>
</dbReference>
<evidence type="ECO:0000256" key="6">
    <source>
        <dbReference type="ARBA" id="ARBA00023128"/>
    </source>
</evidence>
<evidence type="ECO:0000313" key="11">
    <source>
        <dbReference type="Proteomes" id="UP001227230"/>
    </source>
</evidence>
<keyword evidence="9" id="KW-0812">Transmembrane</keyword>
<evidence type="ECO:0000256" key="4">
    <source>
        <dbReference type="ARBA" id="ARBA00022603"/>
    </source>
</evidence>
<feature type="transmembrane region" description="Helical" evidence="9">
    <location>
        <begin position="98"/>
        <end position="125"/>
    </location>
</feature>
<dbReference type="InterPro" id="IPR045501">
    <property type="entry name" value="DUF6490"/>
</dbReference>
<dbReference type="InterPro" id="IPR038375">
    <property type="entry name" value="NDUFAF7_sf"/>
</dbReference>
<dbReference type="InterPro" id="IPR029063">
    <property type="entry name" value="SAM-dependent_MTases_sf"/>
</dbReference>
<keyword evidence="6" id="KW-0496">Mitochondrion</keyword>
<dbReference type="PANTHER" id="PTHR12049">
    <property type="entry name" value="PROTEIN ARGININE METHYLTRANSFERASE NDUFAF7, MITOCHONDRIAL"/>
    <property type="match status" value="1"/>
</dbReference>
<evidence type="ECO:0000256" key="3">
    <source>
        <dbReference type="ARBA" id="ARBA00011935"/>
    </source>
</evidence>
<dbReference type="InterPro" id="IPR003788">
    <property type="entry name" value="NDUFAF7"/>
</dbReference>
<dbReference type="Pfam" id="PF02636">
    <property type="entry name" value="Methyltransf_28"/>
    <property type="match status" value="1"/>
</dbReference>
<feature type="compositionally biased region" description="Low complexity" evidence="8">
    <location>
        <begin position="178"/>
        <end position="193"/>
    </location>
</feature>
<evidence type="ECO:0000256" key="7">
    <source>
        <dbReference type="ARBA" id="ARBA00048612"/>
    </source>
</evidence>
<evidence type="ECO:0000256" key="9">
    <source>
        <dbReference type="SAM" id="Phobius"/>
    </source>
</evidence>
<keyword evidence="9" id="KW-0472">Membrane</keyword>
<dbReference type="EMBL" id="CP126661">
    <property type="protein sequence ID" value="WKA04543.1"/>
    <property type="molecule type" value="Genomic_DNA"/>
</dbReference>
<protein>
    <recommendedName>
        <fullName evidence="3">type II protein arginine methyltransferase</fullName>
        <ecNumber evidence="3">2.1.1.320</ecNumber>
    </recommendedName>
</protein>
<proteinExistence type="inferred from homology"/>
<dbReference type="EC" id="2.1.1.320" evidence="3"/>
<evidence type="ECO:0000256" key="2">
    <source>
        <dbReference type="ARBA" id="ARBA00005891"/>
    </source>
</evidence>
<feature type="transmembrane region" description="Helical" evidence="9">
    <location>
        <begin position="75"/>
        <end position="92"/>
    </location>
</feature>
<dbReference type="Pfam" id="PF20100">
    <property type="entry name" value="DUF6490"/>
    <property type="match status" value="1"/>
</dbReference>
<gene>
    <name evidence="10" type="ORF">VitviT2T_022573</name>
</gene>
<dbReference type="SUPFAM" id="SSF53335">
    <property type="entry name" value="S-adenosyl-L-methionine-dependent methyltransferases"/>
    <property type="match status" value="1"/>
</dbReference>
<organism evidence="10 11">
    <name type="scientific">Vitis vinifera</name>
    <name type="common">Grape</name>
    <dbReference type="NCBI Taxonomy" id="29760"/>
    <lineage>
        <taxon>Eukaryota</taxon>
        <taxon>Viridiplantae</taxon>
        <taxon>Streptophyta</taxon>
        <taxon>Embryophyta</taxon>
        <taxon>Tracheophyta</taxon>
        <taxon>Spermatophyta</taxon>
        <taxon>Magnoliopsida</taxon>
        <taxon>eudicotyledons</taxon>
        <taxon>Gunneridae</taxon>
        <taxon>Pentapetalae</taxon>
        <taxon>rosids</taxon>
        <taxon>Vitales</taxon>
        <taxon>Vitaceae</taxon>
        <taxon>Viteae</taxon>
        <taxon>Vitis</taxon>
    </lineage>
</organism>
<evidence type="ECO:0000256" key="1">
    <source>
        <dbReference type="ARBA" id="ARBA00004173"/>
    </source>
</evidence>
<dbReference type="PANTHER" id="PTHR12049:SF7">
    <property type="entry name" value="PROTEIN ARGININE METHYLTRANSFERASE NDUFAF7, MITOCHONDRIAL"/>
    <property type="match status" value="1"/>
</dbReference>
<feature type="region of interest" description="Disordered" evidence="8">
    <location>
        <begin position="178"/>
        <end position="211"/>
    </location>
</feature>
<evidence type="ECO:0000256" key="5">
    <source>
        <dbReference type="ARBA" id="ARBA00022679"/>
    </source>
</evidence>
<keyword evidence="11" id="KW-1185">Reference proteome</keyword>
<reference evidence="10 11" key="1">
    <citation type="journal article" date="2023" name="Hortic Res">
        <title>The complete reference genome for grapevine (Vitis vinifera L.) genetics and breeding.</title>
        <authorList>
            <person name="Shi X."/>
            <person name="Cao S."/>
            <person name="Wang X."/>
            <person name="Huang S."/>
            <person name="Wang Y."/>
            <person name="Liu Z."/>
            <person name="Liu W."/>
            <person name="Leng X."/>
            <person name="Peng Y."/>
            <person name="Wang N."/>
            <person name="Wang Y."/>
            <person name="Ma Z."/>
            <person name="Xu X."/>
            <person name="Zhang F."/>
            <person name="Xue H."/>
            <person name="Zhong H."/>
            <person name="Wang Y."/>
            <person name="Zhang K."/>
            <person name="Velt A."/>
            <person name="Avia K."/>
            <person name="Holtgrawe D."/>
            <person name="Grimplet J."/>
            <person name="Matus J.T."/>
            <person name="Ware D."/>
            <person name="Wu X."/>
            <person name="Wang H."/>
            <person name="Liu C."/>
            <person name="Fang Y."/>
            <person name="Rustenholz C."/>
            <person name="Cheng Z."/>
            <person name="Xiao H."/>
            <person name="Zhou Y."/>
        </authorList>
    </citation>
    <scope>NUCLEOTIDE SEQUENCE [LARGE SCALE GENOMIC DNA]</scope>
    <source>
        <strain evidence="11">cv. Pinot noir / PN40024</strain>
        <tissue evidence="10">Leaf</tissue>
    </source>
</reference>
<feature type="transmembrane region" description="Helical" evidence="9">
    <location>
        <begin position="38"/>
        <end position="54"/>
    </location>
</feature>
<evidence type="ECO:0000313" key="10">
    <source>
        <dbReference type="EMBL" id="WKA04543.1"/>
    </source>
</evidence>
<accession>A0ABY9DBX7</accession>
<keyword evidence="4" id="KW-0489">Methyltransferase</keyword>
<keyword evidence="5" id="KW-0808">Transferase</keyword>